<dbReference type="GO" id="GO:0016020">
    <property type="term" value="C:membrane"/>
    <property type="evidence" value="ECO:0007669"/>
    <property type="project" value="InterPro"/>
</dbReference>
<evidence type="ECO:0000259" key="6">
    <source>
        <dbReference type="PROSITE" id="PS50835"/>
    </source>
</evidence>
<dbReference type="SUPFAM" id="SSF49899">
    <property type="entry name" value="Concanavalin A-like lectins/glucanases"/>
    <property type="match status" value="1"/>
</dbReference>
<dbReference type="InterPro" id="IPR013320">
    <property type="entry name" value="ConA-like_dom_sf"/>
</dbReference>
<dbReference type="InterPro" id="IPR036179">
    <property type="entry name" value="Ig-like_dom_sf"/>
</dbReference>
<dbReference type="Gene3D" id="2.60.40.10">
    <property type="entry name" value="Immunoglobulins"/>
    <property type="match status" value="5"/>
</dbReference>
<reference evidence="7" key="1">
    <citation type="submission" date="2021-08" db="EMBL/GenBank/DDBJ databases">
        <title>Genome of a novel bacterium of the phylum Verrucomicrobia, Oleiharenicola sp. KSB-15.</title>
        <authorList>
            <person name="Chung J.-H."/>
            <person name="Ahn J.-H."/>
            <person name="Yoon Y."/>
            <person name="Kim D.-Y."/>
            <person name="An S.-H."/>
            <person name="Park I."/>
            <person name="Yeon J."/>
        </authorList>
    </citation>
    <scope>NUCLEOTIDE SEQUENCE</scope>
    <source>
        <strain evidence="7">KSB-15</strain>
    </source>
</reference>
<keyword evidence="4" id="KW-1015">Disulfide bond</keyword>
<dbReference type="CDD" id="cd00096">
    <property type="entry name" value="Ig"/>
    <property type="match status" value="2"/>
</dbReference>
<dbReference type="InterPro" id="IPR003598">
    <property type="entry name" value="Ig_sub2"/>
</dbReference>
<proteinExistence type="predicted"/>
<dbReference type="GO" id="GO:0007154">
    <property type="term" value="P:cell communication"/>
    <property type="evidence" value="ECO:0007669"/>
    <property type="project" value="InterPro"/>
</dbReference>
<keyword evidence="2" id="KW-0677">Repeat</keyword>
<dbReference type="SMART" id="SM00408">
    <property type="entry name" value="IGc2"/>
    <property type="match status" value="5"/>
</dbReference>
<evidence type="ECO:0000256" key="2">
    <source>
        <dbReference type="ARBA" id="ARBA00022737"/>
    </source>
</evidence>
<evidence type="ECO:0000313" key="8">
    <source>
        <dbReference type="Proteomes" id="UP000825051"/>
    </source>
</evidence>
<dbReference type="SUPFAM" id="SSF53187">
    <property type="entry name" value="Zn-dependent exopeptidases"/>
    <property type="match status" value="1"/>
</dbReference>
<evidence type="ECO:0000313" key="7">
    <source>
        <dbReference type="EMBL" id="QYM77876.1"/>
    </source>
</evidence>
<dbReference type="PANTHER" id="PTHR44170">
    <property type="entry name" value="PROTEIN SIDEKICK"/>
    <property type="match status" value="1"/>
</dbReference>
<dbReference type="InterPro" id="IPR038081">
    <property type="entry name" value="CalX-like_sf"/>
</dbReference>
<feature type="domain" description="Ig-like" evidence="6">
    <location>
        <begin position="1169"/>
        <end position="1249"/>
    </location>
</feature>
<dbReference type="Gene3D" id="2.60.120.200">
    <property type="match status" value="1"/>
</dbReference>
<dbReference type="SMART" id="SM00409">
    <property type="entry name" value="IG"/>
    <property type="match status" value="5"/>
</dbReference>
<feature type="domain" description="Ig-like" evidence="6">
    <location>
        <begin position="909"/>
        <end position="986"/>
    </location>
</feature>
<dbReference type="Gene3D" id="2.60.40.2030">
    <property type="match status" value="2"/>
</dbReference>
<evidence type="ECO:0000256" key="4">
    <source>
        <dbReference type="ARBA" id="ARBA00023157"/>
    </source>
</evidence>
<dbReference type="RefSeq" id="WP_220160980.1">
    <property type="nucleotide sequence ID" value="NZ_CP080507.1"/>
</dbReference>
<evidence type="ECO:0000256" key="1">
    <source>
        <dbReference type="ARBA" id="ARBA00022729"/>
    </source>
</evidence>
<feature type="chain" id="PRO_5034322939" evidence="5">
    <location>
        <begin position="27"/>
        <end position="1593"/>
    </location>
</feature>
<dbReference type="Proteomes" id="UP000825051">
    <property type="component" value="Chromosome"/>
</dbReference>
<dbReference type="EMBL" id="CP080507">
    <property type="protein sequence ID" value="QYM77876.1"/>
    <property type="molecule type" value="Genomic_DNA"/>
</dbReference>
<accession>A0A8F9XK63</accession>
<dbReference type="InterPro" id="IPR013783">
    <property type="entry name" value="Ig-like_fold"/>
</dbReference>
<dbReference type="SUPFAM" id="SSF48726">
    <property type="entry name" value="Immunoglobulin"/>
    <property type="match status" value="5"/>
</dbReference>
<dbReference type="InterPro" id="IPR003644">
    <property type="entry name" value="Calx_beta"/>
</dbReference>
<keyword evidence="3" id="KW-0106">Calcium</keyword>
<feature type="domain" description="Ig-like" evidence="6">
    <location>
        <begin position="1082"/>
        <end position="1162"/>
    </location>
</feature>
<dbReference type="Pfam" id="PF13385">
    <property type="entry name" value="Laminin_G_3"/>
    <property type="match status" value="1"/>
</dbReference>
<keyword evidence="1 5" id="KW-0732">Signal</keyword>
<dbReference type="Pfam" id="PF13927">
    <property type="entry name" value="Ig_3"/>
    <property type="match status" value="5"/>
</dbReference>
<dbReference type="PANTHER" id="PTHR44170:SF6">
    <property type="entry name" value="CONTACTIN"/>
    <property type="match status" value="1"/>
</dbReference>
<feature type="domain" description="Ig-like" evidence="6">
    <location>
        <begin position="994"/>
        <end position="1074"/>
    </location>
</feature>
<name>A0A8F9XK63_9BACT</name>
<dbReference type="SUPFAM" id="SSF141072">
    <property type="entry name" value="CalX-like"/>
    <property type="match status" value="2"/>
</dbReference>
<dbReference type="InterPro" id="IPR003599">
    <property type="entry name" value="Ig_sub"/>
</dbReference>
<evidence type="ECO:0000256" key="5">
    <source>
        <dbReference type="SAM" id="SignalP"/>
    </source>
</evidence>
<dbReference type="Pfam" id="PF03160">
    <property type="entry name" value="Calx-beta"/>
    <property type="match status" value="2"/>
</dbReference>
<dbReference type="KEGG" id="ole:K0B96_11155"/>
<dbReference type="PROSITE" id="PS50835">
    <property type="entry name" value="IG_LIKE"/>
    <property type="match status" value="5"/>
</dbReference>
<feature type="domain" description="Ig-like" evidence="6">
    <location>
        <begin position="1254"/>
        <end position="1334"/>
    </location>
</feature>
<feature type="signal peptide" evidence="5">
    <location>
        <begin position="1"/>
        <end position="26"/>
    </location>
</feature>
<gene>
    <name evidence="7" type="ORF">K0B96_11155</name>
</gene>
<dbReference type="GO" id="GO:0098609">
    <property type="term" value="P:cell-cell adhesion"/>
    <property type="evidence" value="ECO:0007669"/>
    <property type="project" value="TreeGrafter"/>
</dbReference>
<organism evidence="7 8">
    <name type="scientific">Horticoccus luteus</name>
    <dbReference type="NCBI Taxonomy" id="2862869"/>
    <lineage>
        <taxon>Bacteria</taxon>
        <taxon>Pseudomonadati</taxon>
        <taxon>Verrucomicrobiota</taxon>
        <taxon>Opitutia</taxon>
        <taxon>Opitutales</taxon>
        <taxon>Opitutaceae</taxon>
        <taxon>Horticoccus</taxon>
    </lineage>
</organism>
<evidence type="ECO:0000256" key="3">
    <source>
        <dbReference type="ARBA" id="ARBA00022837"/>
    </source>
</evidence>
<keyword evidence="8" id="KW-1185">Reference proteome</keyword>
<dbReference type="Gene3D" id="3.40.630.40">
    <property type="entry name" value="Zn-dependent exopeptidases"/>
    <property type="match status" value="1"/>
</dbReference>
<protein>
    <submittedName>
        <fullName evidence="7">Immunoglobulin domain-containing protein</fullName>
    </submittedName>
</protein>
<sequence>MKPSRLAALIVSVCVALCAAAQLARAQPYVVGQKYYDDFATKYIEYIPGDLPIVITAPHGGSLTPFAIPDRANGTYTIDGVSYTFAANTSNEIVTATDLNTEDLATKVVNEILARTGHRPHLIICHLKRSKLDANREKTAAALGNPIAGAAWDAYQAFILAARATVTRDFGFSFHVDLHGHGHTNQRLELGYNLSSSDLGVSDAALNRAGVLYDTSVRTLPLNRPDVTLATVLRGSRSIGDFMSTLGFPACPSPQDPQPKDSSFFQGGYTTRTHTCWTDNGIDHGLQIECNSDARTDANRPLFAAALAQALNAVLFDNYGYSLGAAPIYRLSAPTTTLTAGGPSVTVTLQRSGYAASADTVALSFGGNALRGTDYTASATTVSFSSGETSRTITLTPLTVGGSADKTITVQLAPVVPQTADTTPLTFALASGSLPIVRVTADAATVSESAGSAIFRFTRTTSVGPLTVNVAWSGDATVGRHYLEPIGSSFTFADGQSEFALTVPLIDDGRPDPARQLTLSVTSGTGYVLGTRPSATVQITDDDHPAGLALWLARGLDGNRLPDDSGQGRDGAGVPGNAPTPTTWTTGNASGSGLAFNGAYQAALVPRFTVDPQNAFTLSFRFRTSAYSTNQYLVSYGPRDSAGSLTVYMTSATTLRTSLNNSAGTLNAADLDTAIPNLTNNTWRLYTLTVDPTGGRRVYIDGVLQKSAGGWSGSLSPTELFWLGWRAQATTSSANYFTGSLADVRVYQRALSAAEVTSLSSGTSTFATWLAEQGLPANEHVYDDDDADGWGAALEYALGTNPLAAASAPVITATRGDGTVQFDFTRRTDTTDVALALEYATSSSGPWFGVASLAAGASTWNADPDVVATDAAGAVSLLVNDETTPRLWRLRAAIGVNTTATEITPSVAPVFTTQPVAQSAITGTTVTLSVAATGLPAPVYQWAKDGVALPGETSPTLTLANAQPSASGAYTVVASNSAGSATSTLAQVVIGDAPVILAAPTSESVVAGTHVALSVTAFGADPLTYQWRKNDVDLPGATAATLAFTPVQMSDAGNYSVVVTNPLGSTSSSAATLTVVATAIAPTITAPPQSQTLYTGQTLALSVTPAGTSPFTYQWAKDNAPLTGATAATFNVASAAVTDAGNYTVTITNDAGSITSAPASVAVTTATAPAITTQPVAQSVIAGATVTFSVAASGNPAPAYQWSRNSTPLAGATSATLVLTNVTSADAGLYSVVVTNPGGSVGSLAVNLTVLTPPTIATQPQSRASVEGSEVTFTVAVSGSGPFTYQWRRNGVALSGATSASLTLTNLASTDAGTYNVVVTGAGGTVPSADATLTVAPPSYLSNLSVRAAMDEGQTLIVGFVVSGTAKPILVRAAGPALDTFGLAGVADPHLALYQGTNLVAGNDDWDDSLATVFTHLGAFPFTSGSKDAALLQTLTGVYTAQASGTGNGSVLVEAYDAQAGSAARFTNLSARFHVGTGSDILIAGFAVGGGGYKAVLIRAVGPALAAFGVPGTLADPKLSIYDQNGNFIVGNDNWSGTLVPIFKRLGAFPLYDGSADAAILVSLEAGKSYTVQVVGADGGTGEALVEIYDNNP</sequence>
<dbReference type="InterPro" id="IPR007110">
    <property type="entry name" value="Ig-like_dom"/>
</dbReference>